<evidence type="ECO:0000313" key="1">
    <source>
        <dbReference type="EMBL" id="CCQ46100.1"/>
    </source>
</evidence>
<reference evidence="2" key="1">
    <citation type="journal article" date="2014" name="Genome Announc.">
        <title>Genome Sequence of Arthrobacter siccitolerans 4J27, a Xeroprotectant-Producing Desiccation-Tolerant Microorganism.</title>
        <authorList>
            <person name="Manzanera M."/>
            <person name="Santa-Cruz-Calvo L."/>
            <person name="Vilchez J.I."/>
            <person name="Garcia-Fontana C."/>
            <person name="Silva-Castro G.A."/>
            <person name="Calvo C."/>
            <person name="Gonzalez-Lopez J."/>
        </authorList>
    </citation>
    <scope>NUCLEOTIDE SEQUENCE [LARGE SCALE GENOMIC DNA]</scope>
    <source>
        <strain evidence="2">4J27</strain>
    </source>
</reference>
<keyword evidence="2" id="KW-1185">Reference proteome</keyword>
<gene>
    <name evidence="1" type="ORF">ARTSIC4J27_2060</name>
</gene>
<dbReference type="Gene3D" id="2.30.110.10">
    <property type="entry name" value="Electron Transport, Fmn-binding Protein, Chain A"/>
    <property type="match status" value="1"/>
</dbReference>
<accession>A0A024H1P5</accession>
<protein>
    <submittedName>
        <fullName evidence="1">Uncharacterized protein</fullName>
    </submittedName>
</protein>
<proteinExistence type="predicted"/>
<organism evidence="1 2">
    <name type="scientific">Pseudarthrobacter siccitolerans</name>
    <dbReference type="NCBI Taxonomy" id="861266"/>
    <lineage>
        <taxon>Bacteria</taxon>
        <taxon>Bacillati</taxon>
        <taxon>Actinomycetota</taxon>
        <taxon>Actinomycetes</taxon>
        <taxon>Micrococcales</taxon>
        <taxon>Micrococcaceae</taxon>
        <taxon>Pseudarthrobacter</taxon>
    </lineage>
</organism>
<dbReference type="AlphaFoldDB" id="A0A024H1P5"/>
<name>A0A024H1P5_9MICC</name>
<comment type="caution">
    <text evidence="1">The sequence shown here is derived from an EMBL/GenBank/DDBJ whole genome shotgun (WGS) entry which is preliminary data.</text>
</comment>
<dbReference type="InterPro" id="IPR012349">
    <property type="entry name" value="Split_barrel_FMN-bd"/>
</dbReference>
<evidence type="ECO:0000313" key="2">
    <source>
        <dbReference type="Proteomes" id="UP000035722"/>
    </source>
</evidence>
<dbReference type="EMBL" id="CAQI01000042">
    <property type="protein sequence ID" value="CCQ46100.1"/>
    <property type="molecule type" value="Genomic_DNA"/>
</dbReference>
<sequence>MDDAEDFQDAADAGLFPWQAGAKNSLIRVTPEEITGRRFVIGPPMQWWAPLEPAD</sequence>
<dbReference type="Proteomes" id="UP000035722">
    <property type="component" value="Unassembled WGS sequence"/>
</dbReference>